<dbReference type="STRING" id="698762.SAMN00808754_0716"/>
<evidence type="ECO:0000313" key="3">
    <source>
        <dbReference type="Proteomes" id="UP000192569"/>
    </source>
</evidence>
<evidence type="ECO:0000313" key="2">
    <source>
        <dbReference type="EMBL" id="SMB92821.1"/>
    </source>
</evidence>
<reference evidence="2 3" key="1">
    <citation type="submission" date="2017-04" db="EMBL/GenBank/DDBJ databases">
        <authorList>
            <person name="Afonso C.L."/>
            <person name="Miller P.J."/>
            <person name="Scott M.A."/>
            <person name="Spackman E."/>
            <person name="Goraichik I."/>
            <person name="Dimitrov K.M."/>
            <person name="Suarez D.L."/>
            <person name="Swayne D.E."/>
        </authorList>
    </citation>
    <scope>NUCLEOTIDE SEQUENCE [LARGE SCALE GENOMIC DNA]</scope>
    <source>
        <strain evidence="2 3">ToBE</strain>
    </source>
</reference>
<dbReference type="AlphaFoldDB" id="A0A1W1VIE9"/>
<dbReference type="NCBIfam" id="TIGR03936">
    <property type="entry name" value="sam_1_link_chp"/>
    <property type="match status" value="1"/>
</dbReference>
<dbReference type="RefSeq" id="WP_084664114.1">
    <property type="nucleotide sequence ID" value="NZ_LT838272.1"/>
</dbReference>
<dbReference type="InterPro" id="IPR018768">
    <property type="entry name" value="DUF2344"/>
</dbReference>
<proteinExistence type="predicted"/>
<dbReference type="Proteomes" id="UP000192569">
    <property type="component" value="Chromosome I"/>
</dbReference>
<accession>A0A1W1VIE9</accession>
<keyword evidence="3" id="KW-1185">Reference proteome</keyword>
<dbReference type="EMBL" id="LT838272">
    <property type="protein sequence ID" value="SMB92821.1"/>
    <property type="molecule type" value="Genomic_DNA"/>
</dbReference>
<dbReference type="Pfam" id="PF10105">
    <property type="entry name" value="DUF2344"/>
    <property type="match status" value="1"/>
</dbReference>
<protein>
    <submittedName>
        <fullName evidence="2">Radical SAM-linked protein</fullName>
    </submittedName>
</protein>
<dbReference type="OrthoDB" id="9780488at2"/>
<sequence>MRLRVKFAKLGIGKFLSQLEVMRALQRAARRSGIPLALTEGFNPHPRMSFGPALAVGAESEAEYVDLELREPQAPGKVLEALARELPPGLKVLAAWEIPPNHPPVAAQVRCAAYQVEVEGLEPSQIKEAIQRLLAQEEAWVSRKGKEGGRKINIRPGLYQLELKGEATLEMLLSLSPEGSVRPEEVVRALDPSLSIKTIRRTALYSRCGPEGFIPLD</sequence>
<feature type="domain" description="DUF2344" evidence="1">
    <location>
        <begin position="2"/>
        <end position="183"/>
    </location>
</feature>
<evidence type="ECO:0000259" key="1">
    <source>
        <dbReference type="Pfam" id="PF10105"/>
    </source>
</evidence>
<gene>
    <name evidence="2" type="ORF">SAMN00808754_0716</name>
</gene>
<organism evidence="2 3">
    <name type="scientific">Thermanaeromonas toyohensis ToBE</name>
    <dbReference type="NCBI Taxonomy" id="698762"/>
    <lineage>
        <taxon>Bacteria</taxon>
        <taxon>Bacillati</taxon>
        <taxon>Bacillota</taxon>
        <taxon>Clostridia</taxon>
        <taxon>Neomoorellales</taxon>
        <taxon>Neomoorellaceae</taxon>
        <taxon>Thermanaeromonas</taxon>
    </lineage>
</organism>
<name>A0A1W1VIE9_9FIRM</name>